<dbReference type="STRING" id="1742972.COMA1_10999"/>
<organism evidence="3 4">
    <name type="scientific">Candidatus Nitrospira nitrosa</name>
    <dbReference type="NCBI Taxonomy" id="1742972"/>
    <lineage>
        <taxon>Bacteria</taxon>
        <taxon>Pseudomonadati</taxon>
        <taxon>Nitrospirota</taxon>
        <taxon>Nitrospiria</taxon>
        <taxon>Nitrospirales</taxon>
        <taxon>Nitrospiraceae</taxon>
        <taxon>Nitrospira</taxon>
    </lineage>
</organism>
<feature type="compositionally biased region" description="Polar residues" evidence="2">
    <location>
        <begin position="446"/>
        <end position="457"/>
    </location>
</feature>
<dbReference type="Proteomes" id="UP000199032">
    <property type="component" value="Unassembled WGS sequence"/>
</dbReference>
<dbReference type="GO" id="GO:0034480">
    <property type="term" value="F:phosphatidylcholine phospholipase C activity"/>
    <property type="evidence" value="ECO:0007669"/>
    <property type="project" value="UniProtKB-EC"/>
</dbReference>
<dbReference type="Gene3D" id="3.40.720.10">
    <property type="entry name" value="Alkaline Phosphatase, subunit A"/>
    <property type="match status" value="2"/>
</dbReference>
<sequence length="493" mass="54812">MTPQELQQHVETIVVVMMENRSFDHVLGYLTSPTYGNRRDVDGIADPQDLRFLNPNSDGQGIAPFWTDDGPLTSDFPHDPSAIATQLAYADIKKTFLMNGFVMAFENAFHTSVHQPPVMGLLRPSSLPTTAALAAKYTVCDRWFACLPTSTAPNRLMSMCGYSDIRDTGSILPNQTTVYEWLLDRGVSWRVYYAGLPFFTLMPKVAPLLLTSHFRPLSDLSKDLAEADHTDWPQVMFIEPDYADSPIHVRGPCDNHPPLAMAPGERFLAEVYQTLSSDRERWARTVLIVTYDEHGGCFDHVPPLPVKYRNPNGVAFETTGPRVPTLVVGPFAPAGVSHVNLDNTSILQLIAERFGKPGEMYSPEVAGRRTQHIDSVSAVLSLSAKNSKPRRLAGPRSTVRGKAVTPPIAPSPLRHAFERAATDLAARHKVEAFTKFPELKGYIESQMPSRRIMSTTEVPPPAPASKKLPRKKASKKARRTVQPRRTPRRKPSR</sequence>
<dbReference type="PANTHER" id="PTHR31956">
    <property type="entry name" value="NON-SPECIFIC PHOSPHOLIPASE C4-RELATED"/>
    <property type="match status" value="1"/>
</dbReference>
<keyword evidence="4" id="KW-1185">Reference proteome</keyword>
<accession>A0A0S4LBE8</accession>
<gene>
    <name evidence="3" type="ORF">COMA1_10999</name>
</gene>
<feature type="compositionally biased region" description="Basic residues" evidence="2">
    <location>
        <begin position="467"/>
        <end position="493"/>
    </location>
</feature>
<dbReference type="PANTHER" id="PTHR31956:SF1">
    <property type="entry name" value="NON-SPECIFIC PHOSPHOLIPASE C1"/>
    <property type="match status" value="1"/>
</dbReference>
<dbReference type="EC" id="3.1.4.3" evidence="3"/>
<dbReference type="OrthoDB" id="980947at2"/>
<dbReference type="EMBL" id="CZQA01000001">
    <property type="protein sequence ID" value="CUS33156.1"/>
    <property type="molecule type" value="Genomic_DNA"/>
</dbReference>
<feature type="region of interest" description="Disordered" evidence="2">
    <location>
        <begin position="446"/>
        <end position="493"/>
    </location>
</feature>
<dbReference type="GO" id="GO:0009395">
    <property type="term" value="P:phospholipid catabolic process"/>
    <property type="evidence" value="ECO:0007669"/>
    <property type="project" value="TreeGrafter"/>
</dbReference>
<reference evidence="3 4" key="1">
    <citation type="submission" date="2015-10" db="EMBL/GenBank/DDBJ databases">
        <authorList>
            <person name="Gilbert D.G."/>
        </authorList>
    </citation>
    <scope>NUCLEOTIDE SEQUENCE [LARGE SCALE GENOMIC DNA]</scope>
    <source>
        <strain evidence="3">COMA1</strain>
    </source>
</reference>
<evidence type="ECO:0000256" key="1">
    <source>
        <dbReference type="ARBA" id="ARBA00022801"/>
    </source>
</evidence>
<name>A0A0S4LBE8_9BACT</name>
<dbReference type="AlphaFoldDB" id="A0A0S4LBE8"/>
<evidence type="ECO:0000256" key="2">
    <source>
        <dbReference type="SAM" id="MobiDB-lite"/>
    </source>
</evidence>
<keyword evidence="1 3" id="KW-0378">Hydrolase</keyword>
<evidence type="ECO:0000313" key="3">
    <source>
        <dbReference type="EMBL" id="CUS33156.1"/>
    </source>
</evidence>
<proteinExistence type="predicted"/>
<protein>
    <submittedName>
        <fullName evidence="3">Phospholipase C 4</fullName>
        <ecNumber evidence="3">3.1.4.3</ecNumber>
    </submittedName>
</protein>
<dbReference type="Pfam" id="PF04185">
    <property type="entry name" value="Phosphoesterase"/>
    <property type="match status" value="1"/>
</dbReference>
<dbReference type="InterPro" id="IPR017850">
    <property type="entry name" value="Alkaline_phosphatase_core_sf"/>
</dbReference>
<dbReference type="InterPro" id="IPR007312">
    <property type="entry name" value="Phosphoesterase"/>
</dbReference>
<evidence type="ECO:0000313" key="4">
    <source>
        <dbReference type="Proteomes" id="UP000199032"/>
    </source>
</evidence>
<dbReference type="RefSeq" id="WP_090744518.1">
    <property type="nucleotide sequence ID" value="NZ_CZQA01000001.1"/>
</dbReference>
<feature type="region of interest" description="Disordered" evidence="2">
    <location>
        <begin position="386"/>
        <end position="407"/>
    </location>
</feature>